<dbReference type="PaxDb" id="3218-PP1S140_150V6.1"/>
<evidence type="ECO:0000313" key="3">
    <source>
        <dbReference type="EnsemblPlants" id="Pp3c3_9330V3.1"/>
    </source>
</evidence>
<evidence type="ECO:0000313" key="2">
    <source>
        <dbReference type="EMBL" id="PNR57180.1"/>
    </source>
</evidence>
<dbReference type="Gramene" id="Pp3c3_9330V3.1">
    <property type="protein sequence ID" value="Pp3c3_9330V3.1"/>
    <property type="gene ID" value="Pp3c3_9330"/>
</dbReference>
<dbReference type="EnsemblPlants" id="Pp3c3_9330V3.2">
    <property type="protein sequence ID" value="Pp3c3_9330V3.2"/>
    <property type="gene ID" value="Pp3c3_9330"/>
</dbReference>
<dbReference type="AlphaFoldDB" id="A0A2K1KTU6"/>
<dbReference type="PANTHER" id="PTHR47996:SF3">
    <property type="entry name" value="TRANSCRIPTION FACTOR DUO1"/>
    <property type="match status" value="1"/>
</dbReference>
<dbReference type="SUPFAM" id="SSF46689">
    <property type="entry name" value="Homeodomain-like"/>
    <property type="match status" value="1"/>
</dbReference>
<dbReference type="CDD" id="cd00167">
    <property type="entry name" value="SANT"/>
    <property type="match status" value="1"/>
</dbReference>
<protein>
    <recommendedName>
        <fullName evidence="1">HTH myb-type domain-containing protein</fullName>
    </recommendedName>
</protein>
<accession>A0A2K1KTU6</accession>
<reference evidence="2 4" key="2">
    <citation type="journal article" date="2018" name="Plant J.">
        <title>The Physcomitrella patens chromosome-scale assembly reveals moss genome structure and evolution.</title>
        <authorList>
            <person name="Lang D."/>
            <person name="Ullrich K.K."/>
            <person name="Murat F."/>
            <person name="Fuchs J."/>
            <person name="Jenkins J."/>
            <person name="Haas F.B."/>
            <person name="Piednoel M."/>
            <person name="Gundlach H."/>
            <person name="Van Bel M."/>
            <person name="Meyberg R."/>
            <person name="Vives C."/>
            <person name="Morata J."/>
            <person name="Symeonidi A."/>
            <person name="Hiss M."/>
            <person name="Muchero W."/>
            <person name="Kamisugi Y."/>
            <person name="Saleh O."/>
            <person name="Blanc G."/>
            <person name="Decker E.L."/>
            <person name="van Gessel N."/>
            <person name="Grimwood J."/>
            <person name="Hayes R.D."/>
            <person name="Graham S.W."/>
            <person name="Gunter L.E."/>
            <person name="McDaniel S.F."/>
            <person name="Hoernstein S.N.W."/>
            <person name="Larsson A."/>
            <person name="Li F.W."/>
            <person name="Perroud P.F."/>
            <person name="Phillips J."/>
            <person name="Ranjan P."/>
            <person name="Rokshar D.S."/>
            <person name="Rothfels C.J."/>
            <person name="Schneider L."/>
            <person name="Shu S."/>
            <person name="Stevenson D.W."/>
            <person name="Thummler F."/>
            <person name="Tillich M."/>
            <person name="Villarreal Aguilar J.C."/>
            <person name="Widiez T."/>
            <person name="Wong G.K."/>
            <person name="Wymore A."/>
            <person name="Zhang Y."/>
            <person name="Zimmer A.D."/>
            <person name="Quatrano R.S."/>
            <person name="Mayer K.F.X."/>
            <person name="Goodstein D."/>
            <person name="Casacuberta J.M."/>
            <person name="Vandepoele K."/>
            <person name="Reski R."/>
            <person name="Cuming A.C."/>
            <person name="Tuskan G.A."/>
            <person name="Maumus F."/>
            <person name="Salse J."/>
            <person name="Schmutz J."/>
            <person name="Rensing S.A."/>
        </authorList>
    </citation>
    <scope>NUCLEOTIDE SEQUENCE [LARGE SCALE GENOMIC DNA]</scope>
    <source>
        <strain evidence="3 4">cv. Gransden 2004</strain>
    </source>
</reference>
<name>A0A2K1KTU6_PHYPA</name>
<dbReference type="Pfam" id="PF00249">
    <property type="entry name" value="Myb_DNA-binding"/>
    <property type="match status" value="1"/>
</dbReference>
<keyword evidence="4" id="KW-1185">Reference proteome</keyword>
<dbReference type="EnsemblPlants" id="Pp3c3_9330V3.1">
    <property type="protein sequence ID" value="Pp3c3_9330V3.1"/>
    <property type="gene ID" value="Pp3c3_9330"/>
</dbReference>
<dbReference type="PROSITE" id="PS51294">
    <property type="entry name" value="HTH_MYB"/>
    <property type="match status" value="1"/>
</dbReference>
<dbReference type="Proteomes" id="UP000006727">
    <property type="component" value="Chromosome 3"/>
</dbReference>
<dbReference type="Gene3D" id="1.10.10.60">
    <property type="entry name" value="Homeodomain-like"/>
    <property type="match status" value="1"/>
</dbReference>
<reference evidence="3" key="3">
    <citation type="submission" date="2020-12" db="UniProtKB">
        <authorList>
            <consortium name="EnsemblPlants"/>
        </authorList>
    </citation>
    <scope>IDENTIFICATION</scope>
</reference>
<dbReference type="Gramene" id="Pp3c3_9330V3.2">
    <property type="protein sequence ID" value="Pp3c3_9330V3.2"/>
    <property type="gene ID" value="Pp3c3_9330"/>
</dbReference>
<feature type="domain" description="HTH myb-type" evidence="1">
    <location>
        <begin position="17"/>
        <end position="54"/>
    </location>
</feature>
<sequence length="102" mass="11549">MILFVYYKVRLSTGLKVHCLTKLGNKWAKIASCLHGRIDNDVKNFWSTRQKRILRALQRPKMPSGSIDASTDTQEFSLLSRRHVSAVGGQNLPQVTLGEHND</sequence>
<dbReference type="EMBL" id="ABEU02000003">
    <property type="protein sequence ID" value="PNR57180.1"/>
    <property type="molecule type" value="Genomic_DNA"/>
</dbReference>
<gene>
    <name evidence="2" type="ORF">PHYPA_004173</name>
</gene>
<organism evidence="2">
    <name type="scientific">Physcomitrium patens</name>
    <name type="common">Spreading-leaved earth moss</name>
    <name type="synonym">Physcomitrella patens</name>
    <dbReference type="NCBI Taxonomy" id="3218"/>
    <lineage>
        <taxon>Eukaryota</taxon>
        <taxon>Viridiplantae</taxon>
        <taxon>Streptophyta</taxon>
        <taxon>Embryophyta</taxon>
        <taxon>Bryophyta</taxon>
        <taxon>Bryophytina</taxon>
        <taxon>Bryopsida</taxon>
        <taxon>Funariidae</taxon>
        <taxon>Funariales</taxon>
        <taxon>Funariaceae</taxon>
        <taxon>Physcomitrium</taxon>
    </lineage>
</organism>
<evidence type="ECO:0000313" key="4">
    <source>
        <dbReference type="Proteomes" id="UP000006727"/>
    </source>
</evidence>
<dbReference type="InterPro" id="IPR009057">
    <property type="entry name" value="Homeodomain-like_sf"/>
</dbReference>
<dbReference type="InterPro" id="IPR017930">
    <property type="entry name" value="Myb_dom"/>
</dbReference>
<evidence type="ECO:0000259" key="1">
    <source>
        <dbReference type="PROSITE" id="PS51294"/>
    </source>
</evidence>
<proteinExistence type="predicted"/>
<dbReference type="InterPro" id="IPR001005">
    <property type="entry name" value="SANT/Myb"/>
</dbReference>
<reference evidence="2 4" key="1">
    <citation type="journal article" date="2008" name="Science">
        <title>The Physcomitrella genome reveals evolutionary insights into the conquest of land by plants.</title>
        <authorList>
            <person name="Rensing S."/>
            <person name="Lang D."/>
            <person name="Zimmer A."/>
            <person name="Terry A."/>
            <person name="Salamov A."/>
            <person name="Shapiro H."/>
            <person name="Nishiyama T."/>
            <person name="Perroud P.-F."/>
            <person name="Lindquist E."/>
            <person name="Kamisugi Y."/>
            <person name="Tanahashi T."/>
            <person name="Sakakibara K."/>
            <person name="Fujita T."/>
            <person name="Oishi K."/>
            <person name="Shin-I T."/>
            <person name="Kuroki Y."/>
            <person name="Toyoda A."/>
            <person name="Suzuki Y."/>
            <person name="Hashimoto A."/>
            <person name="Yamaguchi K."/>
            <person name="Sugano A."/>
            <person name="Kohara Y."/>
            <person name="Fujiyama A."/>
            <person name="Anterola A."/>
            <person name="Aoki S."/>
            <person name="Ashton N."/>
            <person name="Barbazuk W.B."/>
            <person name="Barker E."/>
            <person name="Bennetzen J."/>
            <person name="Bezanilla M."/>
            <person name="Blankenship R."/>
            <person name="Cho S.H."/>
            <person name="Dutcher S."/>
            <person name="Estelle M."/>
            <person name="Fawcett J.A."/>
            <person name="Gundlach H."/>
            <person name="Hanada K."/>
            <person name="Heyl A."/>
            <person name="Hicks K.A."/>
            <person name="Hugh J."/>
            <person name="Lohr M."/>
            <person name="Mayer K."/>
            <person name="Melkozernov A."/>
            <person name="Murata T."/>
            <person name="Nelson D."/>
            <person name="Pils B."/>
            <person name="Prigge M."/>
            <person name="Reiss B."/>
            <person name="Renner T."/>
            <person name="Rombauts S."/>
            <person name="Rushton P."/>
            <person name="Sanderfoot A."/>
            <person name="Schween G."/>
            <person name="Shiu S.-H."/>
            <person name="Stueber K."/>
            <person name="Theodoulou F.L."/>
            <person name="Tu H."/>
            <person name="Van de Peer Y."/>
            <person name="Verrier P.J."/>
            <person name="Waters E."/>
            <person name="Wood A."/>
            <person name="Yang L."/>
            <person name="Cove D."/>
            <person name="Cuming A."/>
            <person name="Hasebe M."/>
            <person name="Lucas S."/>
            <person name="Mishler D.B."/>
            <person name="Reski R."/>
            <person name="Grigoriev I."/>
            <person name="Quatrano R.S."/>
            <person name="Boore J.L."/>
        </authorList>
    </citation>
    <scope>NUCLEOTIDE SEQUENCE [LARGE SCALE GENOMIC DNA]</scope>
    <source>
        <strain evidence="3 4">cv. Gransden 2004</strain>
    </source>
</reference>
<dbReference type="InParanoid" id="A0A2K1KTU6"/>
<dbReference type="PANTHER" id="PTHR47996">
    <property type="entry name" value="TRANSCRIPTION FACTOR DUO1"/>
    <property type="match status" value="1"/>
</dbReference>
<dbReference type="InterPro" id="IPR053106">
    <property type="entry name" value="Plant_Male-Germline_Reg_TFs"/>
</dbReference>
<dbReference type="STRING" id="3218.A0A2K1KTU6"/>
<dbReference type="FunFam" id="1.10.10.60:FF:000351">
    <property type="entry name" value="Transcription factor GAMYB"/>
    <property type="match status" value="1"/>
</dbReference>